<dbReference type="InterPro" id="IPR036890">
    <property type="entry name" value="HATPase_C_sf"/>
</dbReference>
<dbReference type="InterPro" id="IPR003594">
    <property type="entry name" value="HATPase_dom"/>
</dbReference>
<feature type="domain" description="Histidine kinase/HSP90-like ATPase" evidence="1">
    <location>
        <begin position="17"/>
        <end position="92"/>
    </location>
</feature>
<gene>
    <name evidence="2" type="ORF">Afil01_68390</name>
</gene>
<evidence type="ECO:0000259" key="1">
    <source>
        <dbReference type="Pfam" id="PF13581"/>
    </source>
</evidence>
<accession>A0A9W6STF6</accession>
<dbReference type="RefSeq" id="WP_285667595.1">
    <property type="nucleotide sequence ID" value="NZ_BSTX01000008.1"/>
</dbReference>
<dbReference type="AlphaFoldDB" id="A0A9W6STF6"/>
<comment type="caution">
    <text evidence="2">The sequence shown here is derived from an EMBL/GenBank/DDBJ whole genome shotgun (WGS) entry which is preliminary data.</text>
</comment>
<proteinExistence type="predicted"/>
<dbReference type="EMBL" id="BSTX01000008">
    <property type="protein sequence ID" value="GLZ82032.1"/>
    <property type="molecule type" value="Genomic_DNA"/>
</dbReference>
<reference evidence="2" key="1">
    <citation type="submission" date="2023-03" db="EMBL/GenBank/DDBJ databases">
        <title>Actinorhabdospora filicis NBRC 111898.</title>
        <authorList>
            <person name="Ichikawa N."/>
            <person name="Sato H."/>
            <person name="Tonouchi N."/>
        </authorList>
    </citation>
    <scope>NUCLEOTIDE SEQUENCE</scope>
    <source>
        <strain evidence="2">NBRC 111898</strain>
    </source>
</reference>
<evidence type="ECO:0000313" key="3">
    <source>
        <dbReference type="Proteomes" id="UP001165079"/>
    </source>
</evidence>
<sequence length="131" mass="13886">MNDADVLGIEVIEVQVPVDPAYLAVLRTAAAGLATRLQFSLGEIEDLRIAVDEAAAMLIAGTRRHAPDAELTCRFEVTDDEVRVAVSVPGDGPLLGHDTIPWRVLNALTGTVRAEQSASGTTITLVKTRPA</sequence>
<dbReference type="Pfam" id="PF13581">
    <property type="entry name" value="HATPase_c_2"/>
    <property type="match status" value="1"/>
</dbReference>
<dbReference type="Proteomes" id="UP001165079">
    <property type="component" value="Unassembled WGS sequence"/>
</dbReference>
<evidence type="ECO:0000313" key="2">
    <source>
        <dbReference type="EMBL" id="GLZ82032.1"/>
    </source>
</evidence>
<protein>
    <submittedName>
        <fullName evidence="2">Anti-sigma regulatory factor</fullName>
    </submittedName>
</protein>
<organism evidence="2 3">
    <name type="scientific">Actinorhabdospora filicis</name>
    <dbReference type="NCBI Taxonomy" id="1785913"/>
    <lineage>
        <taxon>Bacteria</taxon>
        <taxon>Bacillati</taxon>
        <taxon>Actinomycetota</taxon>
        <taxon>Actinomycetes</taxon>
        <taxon>Micromonosporales</taxon>
        <taxon>Micromonosporaceae</taxon>
        <taxon>Actinorhabdospora</taxon>
    </lineage>
</organism>
<keyword evidence="3" id="KW-1185">Reference proteome</keyword>
<name>A0A9W6STF6_9ACTN</name>
<dbReference type="Gene3D" id="3.30.565.10">
    <property type="entry name" value="Histidine kinase-like ATPase, C-terminal domain"/>
    <property type="match status" value="1"/>
</dbReference>